<feature type="transmembrane region" description="Helical" evidence="1">
    <location>
        <begin position="7"/>
        <end position="29"/>
    </location>
</feature>
<keyword evidence="1" id="KW-0472">Membrane</keyword>
<sequence>MGSRPAMHLCGAFSLSFISPTMDIQYFFFRSHHELGAGAVCAAFACGWALSLAIIALEKFA</sequence>
<proteinExistence type="predicted"/>
<dbReference type="Proteomes" id="UP000250140">
    <property type="component" value="Unassembled WGS sequence"/>
</dbReference>
<gene>
    <name evidence="2" type="ORF">AOQ84DRAFT_130776</name>
</gene>
<evidence type="ECO:0000313" key="2">
    <source>
        <dbReference type="EMBL" id="OCL12988.1"/>
    </source>
</evidence>
<protein>
    <submittedName>
        <fullName evidence="2">Uncharacterized protein</fullName>
    </submittedName>
</protein>
<evidence type="ECO:0000313" key="3">
    <source>
        <dbReference type="Proteomes" id="UP000250140"/>
    </source>
</evidence>
<keyword evidence="1" id="KW-1133">Transmembrane helix</keyword>
<evidence type="ECO:0000256" key="1">
    <source>
        <dbReference type="SAM" id="Phobius"/>
    </source>
</evidence>
<keyword evidence="3" id="KW-1185">Reference proteome</keyword>
<dbReference type="AlphaFoldDB" id="A0A8E2FAN1"/>
<name>A0A8E2FAN1_9PEZI</name>
<dbReference type="EMBL" id="KV748801">
    <property type="protein sequence ID" value="OCL12988.1"/>
    <property type="molecule type" value="Genomic_DNA"/>
</dbReference>
<keyword evidence="1" id="KW-0812">Transmembrane</keyword>
<organism evidence="2 3">
    <name type="scientific">Glonium stellatum</name>
    <dbReference type="NCBI Taxonomy" id="574774"/>
    <lineage>
        <taxon>Eukaryota</taxon>
        <taxon>Fungi</taxon>
        <taxon>Dikarya</taxon>
        <taxon>Ascomycota</taxon>
        <taxon>Pezizomycotina</taxon>
        <taxon>Dothideomycetes</taxon>
        <taxon>Pleosporomycetidae</taxon>
        <taxon>Gloniales</taxon>
        <taxon>Gloniaceae</taxon>
        <taxon>Glonium</taxon>
    </lineage>
</organism>
<reference evidence="2 3" key="1">
    <citation type="journal article" date="2016" name="Nat. Commun.">
        <title>Ectomycorrhizal ecology is imprinted in the genome of the dominant symbiotic fungus Cenococcum geophilum.</title>
        <authorList>
            <consortium name="DOE Joint Genome Institute"/>
            <person name="Peter M."/>
            <person name="Kohler A."/>
            <person name="Ohm R.A."/>
            <person name="Kuo A."/>
            <person name="Krutzmann J."/>
            <person name="Morin E."/>
            <person name="Arend M."/>
            <person name="Barry K.W."/>
            <person name="Binder M."/>
            <person name="Choi C."/>
            <person name="Clum A."/>
            <person name="Copeland A."/>
            <person name="Grisel N."/>
            <person name="Haridas S."/>
            <person name="Kipfer T."/>
            <person name="LaButti K."/>
            <person name="Lindquist E."/>
            <person name="Lipzen A."/>
            <person name="Maire R."/>
            <person name="Meier B."/>
            <person name="Mihaltcheva S."/>
            <person name="Molinier V."/>
            <person name="Murat C."/>
            <person name="Poggeler S."/>
            <person name="Quandt C.A."/>
            <person name="Sperisen C."/>
            <person name="Tritt A."/>
            <person name="Tisserant E."/>
            <person name="Crous P.W."/>
            <person name="Henrissat B."/>
            <person name="Nehls U."/>
            <person name="Egli S."/>
            <person name="Spatafora J.W."/>
            <person name="Grigoriev I.V."/>
            <person name="Martin F.M."/>
        </authorList>
    </citation>
    <scope>NUCLEOTIDE SEQUENCE [LARGE SCALE GENOMIC DNA]</scope>
    <source>
        <strain evidence="2 3">CBS 207.34</strain>
    </source>
</reference>
<accession>A0A8E2FAN1</accession>
<feature type="transmembrane region" description="Helical" evidence="1">
    <location>
        <begin position="35"/>
        <end position="57"/>
    </location>
</feature>